<proteinExistence type="predicted"/>
<reference evidence="3 4" key="1">
    <citation type="submission" date="2015-01" db="EMBL/GenBank/DDBJ databases">
        <authorList>
            <person name="Filippidou S."/>
            <person name="Jeanneret N."/>
            <person name="Russel-Delif L."/>
            <person name="Junier T."/>
            <person name="Wunderlin T."/>
            <person name="Molina V."/>
            <person name="Johnson S.L."/>
            <person name="Davenport K.W."/>
            <person name="Chain P.S."/>
            <person name="Dorador C."/>
            <person name="Junier P."/>
        </authorList>
    </citation>
    <scope>NUCLEOTIDE SEQUENCE [LARGE SCALE GENOMIC DNA]</scope>
    <source>
        <strain evidence="3 4">Et7/4</strain>
    </source>
</reference>
<dbReference type="EMBL" id="JYBP01000003">
    <property type="protein sequence ID" value="KJE27511.1"/>
    <property type="molecule type" value="Genomic_DNA"/>
</dbReference>
<keyword evidence="1" id="KW-1133">Transmembrane helix</keyword>
<feature type="transmembrane region" description="Helical" evidence="1">
    <location>
        <begin position="232"/>
        <end position="251"/>
    </location>
</feature>
<dbReference type="EMBL" id="JYBP01000003">
    <property type="protein sequence ID" value="KJE27486.1"/>
    <property type="molecule type" value="Genomic_DNA"/>
</dbReference>
<dbReference type="RefSeq" id="WP_044730902.1">
    <property type="nucleotide sequence ID" value="NZ_JYBP01000003.1"/>
</dbReference>
<accession>A0A0D8BTK1</accession>
<feature type="transmembrane region" description="Helical" evidence="1">
    <location>
        <begin position="106"/>
        <end position="124"/>
    </location>
</feature>
<feature type="transmembrane region" description="Helical" evidence="1">
    <location>
        <begin position="58"/>
        <end position="75"/>
    </location>
</feature>
<feature type="transmembrane region" description="Helical" evidence="1">
    <location>
        <begin position="171"/>
        <end position="189"/>
    </location>
</feature>
<dbReference type="AlphaFoldDB" id="A0A0D8BTK1"/>
<name>A0A0D8BTK1_GEOKU</name>
<keyword evidence="1" id="KW-0472">Membrane</keyword>
<feature type="transmembrane region" description="Helical" evidence="1">
    <location>
        <begin position="20"/>
        <end position="38"/>
    </location>
</feature>
<dbReference type="PATRIC" id="fig|1462.6.peg.2232"/>
<feature type="transmembrane region" description="Helical" evidence="1">
    <location>
        <begin position="144"/>
        <end position="164"/>
    </location>
</feature>
<gene>
    <name evidence="2" type="ORF">LG52_1986</name>
    <name evidence="3" type="ORF">LG52_642</name>
</gene>
<organism evidence="3 4">
    <name type="scientific">Geobacillus kaustophilus</name>
    <dbReference type="NCBI Taxonomy" id="1462"/>
    <lineage>
        <taxon>Bacteria</taxon>
        <taxon>Bacillati</taxon>
        <taxon>Bacillota</taxon>
        <taxon>Bacilli</taxon>
        <taxon>Bacillales</taxon>
        <taxon>Anoxybacillaceae</taxon>
        <taxon>Geobacillus</taxon>
        <taxon>Geobacillus thermoleovorans group</taxon>
    </lineage>
</organism>
<keyword evidence="1" id="KW-0812">Transmembrane</keyword>
<dbReference type="OrthoDB" id="2451630at2"/>
<protein>
    <submittedName>
        <fullName evidence="3">Putative membrane protein</fullName>
    </submittedName>
</protein>
<dbReference type="Proteomes" id="UP000032522">
    <property type="component" value="Unassembled WGS sequence"/>
</dbReference>
<evidence type="ECO:0000313" key="4">
    <source>
        <dbReference type="Proteomes" id="UP000032522"/>
    </source>
</evidence>
<comment type="caution">
    <text evidence="3">The sequence shown here is derived from an EMBL/GenBank/DDBJ whole genome shotgun (WGS) entry which is preliminary data.</text>
</comment>
<evidence type="ECO:0000313" key="2">
    <source>
        <dbReference type="EMBL" id="KJE27486.1"/>
    </source>
</evidence>
<evidence type="ECO:0000313" key="3">
    <source>
        <dbReference type="EMBL" id="KJE27511.1"/>
    </source>
</evidence>
<sequence>MTLFTRLSWFYAKQMGKSILYMGTYTFWFIMLMMRFLIRQYDSFGKTDYGNFVGEMTLIVQAAMLLFMVFFYKLFSDEYRFGANLLFAGSLHITALKIAALFVNHLLFLSFFTGLQVVLVWQFYRTWGLPFSSLYTETASYIAVYWLLPFVFAFFLGIFNALLFGKNRLSFAWMMVIWLAIGPMNTQLFSRYFHLIPFSDIRSLFYIGPLNMDDVFRDVIGYHVSLSTYMKILFWILSSMMAVWAILWKTARTTKEKAAIITGVVLLLAGDAWLFPHLFTGNKLVFSYADLAQENVYYQTHDSTIQPSTLHYSIERYDIQLEAKNGVHAKVKVTLRQIRGDTLSFVLYHHFALKRITDQTGNQLPFTQQGDVITVKRLSNRLTDKWTFEYQLNDSAQIPVSPHYLFLPSDFSWVPTKANHAPFAFVNVHSSPVPVSMQSSHPIRYTLSFYGMAPFYTNLPRRSDGMYEGVVSGGITAVAGMFLKEKIGPWQIVYPADWPNLKQDWPIFERHVRRIHHDIVQMFDLKAAKLPTNIVLLAPHGEQRCVYSSDHLLLQIDTPYSLRSQEGTLMYLPEIITEGLLWRGTHLSMQKDVFQALLSRWFQQQLALPYSGGDLTFDLALSVDPPDKKTEEVLRKLYGEYERLSDEKKQKFLALWYKQINEGADNSWEKAIQLIRIVQEGQT</sequence>
<evidence type="ECO:0000256" key="1">
    <source>
        <dbReference type="SAM" id="Phobius"/>
    </source>
</evidence>
<feature type="transmembrane region" description="Helical" evidence="1">
    <location>
        <begin position="258"/>
        <end position="279"/>
    </location>
</feature>